<dbReference type="AlphaFoldDB" id="A0A317Q1A7"/>
<dbReference type="RefSeq" id="WP_110025909.1">
    <property type="nucleotide sequence ID" value="NZ_QGTS01000006.1"/>
</dbReference>
<dbReference type="GO" id="GO:0003677">
    <property type="term" value="F:DNA binding"/>
    <property type="evidence" value="ECO:0007669"/>
    <property type="project" value="UniProtKB-KW"/>
</dbReference>
<dbReference type="InterPro" id="IPR014710">
    <property type="entry name" value="RmlC-like_jellyroll"/>
</dbReference>
<dbReference type="SMART" id="SM00419">
    <property type="entry name" value="HTH_CRP"/>
    <property type="match status" value="1"/>
</dbReference>
<dbReference type="SUPFAM" id="SSF46785">
    <property type="entry name" value="Winged helix' DNA-binding domain"/>
    <property type="match status" value="1"/>
</dbReference>
<comment type="caution">
    <text evidence="6">The sequence shown here is derived from an EMBL/GenBank/DDBJ whole genome shotgun (WGS) entry which is preliminary data.</text>
</comment>
<dbReference type="Proteomes" id="UP000246744">
    <property type="component" value="Unassembled WGS sequence"/>
</dbReference>
<dbReference type="EMBL" id="QGTS01000006">
    <property type="protein sequence ID" value="PWW09174.1"/>
    <property type="molecule type" value="Genomic_DNA"/>
</dbReference>
<dbReference type="InterPro" id="IPR036390">
    <property type="entry name" value="WH_DNA-bd_sf"/>
</dbReference>
<accession>A0A317Q1A7</accession>
<organism evidence="6 7">
    <name type="scientific">Mangrovibacter plantisponsor</name>
    <dbReference type="NCBI Taxonomy" id="451513"/>
    <lineage>
        <taxon>Bacteria</taxon>
        <taxon>Pseudomonadati</taxon>
        <taxon>Pseudomonadota</taxon>
        <taxon>Gammaproteobacteria</taxon>
        <taxon>Enterobacterales</taxon>
        <taxon>Enterobacteriaceae</taxon>
        <taxon>Mangrovibacter</taxon>
    </lineage>
</organism>
<dbReference type="PROSITE" id="PS50042">
    <property type="entry name" value="CNMP_BINDING_3"/>
    <property type="match status" value="1"/>
</dbReference>
<dbReference type="OrthoDB" id="6624575at2"/>
<dbReference type="Gene3D" id="1.10.10.10">
    <property type="entry name" value="Winged helix-like DNA-binding domain superfamily/Winged helix DNA-binding domain"/>
    <property type="match status" value="1"/>
</dbReference>
<dbReference type="SUPFAM" id="SSF51206">
    <property type="entry name" value="cAMP-binding domain-like"/>
    <property type="match status" value="1"/>
</dbReference>
<reference evidence="6 7" key="1">
    <citation type="submission" date="2018-05" db="EMBL/GenBank/DDBJ databases">
        <title>Genomic Encyclopedia of Type Strains, Phase IV (KMG-IV): sequencing the most valuable type-strain genomes for metagenomic binning, comparative biology and taxonomic classification.</title>
        <authorList>
            <person name="Goeker M."/>
        </authorList>
    </citation>
    <scope>NUCLEOTIDE SEQUENCE [LARGE SCALE GENOMIC DNA]</scope>
    <source>
        <strain evidence="6 7">DSM 19579</strain>
    </source>
</reference>
<evidence type="ECO:0000256" key="3">
    <source>
        <dbReference type="ARBA" id="ARBA00023163"/>
    </source>
</evidence>
<proteinExistence type="predicted"/>
<evidence type="ECO:0000256" key="2">
    <source>
        <dbReference type="ARBA" id="ARBA00023125"/>
    </source>
</evidence>
<dbReference type="GO" id="GO:0006355">
    <property type="term" value="P:regulation of DNA-templated transcription"/>
    <property type="evidence" value="ECO:0007669"/>
    <property type="project" value="InterPro"/>
</dbReference>
<feature type="domain" description="HTH crp-type" evidence="5">
    <location>
        <begin position="147"/>
        <end position="220"/>
    </location>
</feature>
<gene>
    <name evidence="6" type="ORF">DES37_106298</name>
</gene>
<evidence type="ECO:0000256" key="1">
    <source>
        <dbReference type="ARBA" id="ARBA00023015"/>
    </source>
</evidence>
<evidence type="ECO:0000313" key="7">
    <source>
        <dbReference type="Proteomes" id="UP000246744"/>
    </source>
</evidence>
<evidence type="ECO:0000313" key="6">
    <source>
        <dbReference type="EMBL" id="PWW09174.1"/>
    </source>
</evidence>
<keyword evidence="1" id="KW-0805">Transcription regulation</keyword>
<dbReference type="InterPro" id="IPR018490">
    <property type="entry name" value="cNMP-bd_dom_sf"/>
</dbReference>
<dbReference type="CDD" id="cd00038">
    <property type="entry name" value="CAP_ED"/>
    <property type="match status" value="1"/>
</dbReference>
<evidence type="ECO:0000259" key="5">
    <source>
        <dbReference type="PROSITE" id="PS51063"/>
    </source>
</evidence>
<dbReference type="Pfam" id="PF00027">
    <property type="entry name" value="cNMP_binding"/>
    <property type="match status" value="1"/>
</dbReference>
<dbReference type="InterPro" id="IPR036388">
    <property type="entry name" value="WH-like_DNA-bd_sf"/>
</dbReference>
<dbReference type="InterPro" id="IPR012318">
    <property type="entry name" value="HTH_CRP"/>
</dbReference>
<dbReference type="InterPro" id="IPR000595">
    <property type="entry name" value="cNMP-bd_dom"/>
</dbReference>
<dbReference type="PROSITE" id="PS51063">
    <property type="entry name" value="HTH_CRP_2"/>
    <property type="match status" value="1"/>
</dbReference>
<keyword evidence="3" id="KW-0804">Transcription</keyword>
<name>A0A317Q1A7_9ENTR</name>
<evidence type="ECO:0000259" key="4">
    <source>
        <dbReference type="PROSITE" id="PS50042"/>
    </source>
</evidence>
<sequence>MKKNCVTCAKCGFASACKAYLFDYQERLFVDSLSTRKAFAKGDFIYRCGNKVDALYALRSGFAKVYDAEDKLQGLILPGQVFGAEELYSEYYQHHVQAASPVEVCQLKNARFYEISQITTGFTNFIIKIIARSALEKQKFIAVLNQRDNAGKVLGFLRYLSYINKEYGFDQCEIQVPLNQEEIAHMLGISKSTFLRAMDMLVDQELVDIKNKTMMLLASDPSQ</sequence>
<dbReference type="Gene3D" id="2.60.120.10">
    <property type="entry name" value="Jelly Rolls"/>
    <property type="match status" value="1"/>
</dbReference>
<keyword evidence="2" id="KW-0238">DNA-binding</keyword>
<feature type="domain" description="Cyclic nucleotide-binding" evidence="4">
    <location>
        <begin position="29"/>
        <end position="100"/>
    </location>
</feature>
<protein>
    <submittedName>
        <fullName evidence="6">CRP/FNR family transcriptional regulator</fullName>
    </submittedName>
</protein>
<dbReference type="Pfam" id="PF13545">
    <property type="entry name" value="HTH_Crp_2"/>
    <property type="match status" value="1"/>
</dbReference>
<keyword evidence="7" id="KW-1185">Reference proteome</keyword>